<gene>
    <name evidence="1" type="ORF">EUAN_04820</name>
</gene>
<sequence length="187" mass="21003">MDRGKKIVVLSHCIINANSKVEGLSTYSSAVKSLVNFFMDSGVGMMQLPCPEMEMYGIKRWGHVKEQFDTVHFRKTSREMLRSTVGQLQNYIRNGYEVIGLVGIDGSPSCGVEKTCSSRIWGGETSEKEELWKRIESVETVSGRGIFIEEFLKLADESGVEVELFSVDESEIEGSIESLIEKIKTYL</sequence>
<dbReference type="EMBL" id="MKIE01000002">
    <property type="protein sequence ID" value="OHW62698.1"/>
    <property type="molecule type" value="Genomic_DNA"/>
</dbReference>
<evidence type="ECO:0008006" key="3">
    <source>
        <dbReference type="Google" id="ProtNLM"/>
    </source>
</evidence>
<name>A0A1S1V7W1_9FIRM</name>
<dbReference type="STRING" id="39480.EUAN_04820"/>
<evidence type="ECO:0000313" key="2">
    <source>
        <dbReference type="Proteomes" id="UP000180254"/>
    </source>
</evidence>
<dbReference type="AlphaFoldDB" id="A0A1S1V7W1"/>
<dbReference type="OrthoDB" id="5420310at2"/>
<evidence type="ECO:0000313" key="1">
    <source>
        <dbReference type="EMBL" id="OHW62698.1"/>
    </source>
</evidence>
<comment type="caution">
    <text evidence="1">The sequence shown here is derived from an EMBL/GenBank/DDBJ whole genome shotgun (WGS) entry which is preliminary data.</text>
</comment>
<dbReference type="NCBIfam" id="NF045597">
    <property type="entry name" value="TudS_rel_CD3072"/>
    <property type="match status" value="1"/>
</dbReference>
<accession>A0A1S1V7W1</accession>
<keyword evidence="2" id="KW-1185">Reference proteome</keyword>
<proteinExistence type="predicted"/>
<dbReference type="InterPro" id="IPR054648">
    <property type="entry name" value="TudS-rel"/>
</dbReference>
<organism evidence="1 2">
    <name type="scientific">Andreesenia angusta</name>
    <dbReference type="NCBI Taxonomy" id="39480"/>
    <lineage>
        <taxon>Bacteria</taxon>
        <taxon>Bacillati</taxon>
        <taxon>Bacillota</taxon>
        <taxon>Tissierellia</taxon>
        <taxon>Tissierellales</taxon>
        <taxon>Gottschalkiaceae</taxon>
        <taxon>Andreesenia</taxon>
    </lineage>
</organism>
<dbReference type="RefSeq" id="WP_071061339.1">
    <property type="nucleotide sequence ID" value="NZ_MKIE01000002.1"/>
</dbReference>
<reference evidence="1 2" key="1">
    <citation type="submission" date="2016-09" db="EMBL/GenBank/DDBJ databases">
        <title>Genome sequence of Eubacterium angustum.</title>
        <authorList>
            <person name="Poehlein A."/>
            <person name="Daniel R."/>
        </authorList>
    </citation>
    <scope>NUCLEOTIDE SEQUENCE [LARGE SCALE GENOMIC DNA]</scope>
    <source>
        <strain evidence="1 2">DSM 1989</strain>
    </source>
</reference>
<dbReference type="Proteomes" id="UP000180254">
    <property type="component" value="Unassembled WGS sequence"/>
</dbReference>
<protein>
    <recommendedName>
        <fullName evidence="3">DUF523 domain-containing protein</fullName>
    </recommendedName>
</protein>